<dbReference type="Proteomes" id="UP001372338">
    <property type="component" value="Unassembled WGS sequence"/>
</dbReference>
<accession>A0AAN9DZK0</accession>
<evidence type="ECO:0000313" key="2">
    <source>
        <dbReference type="Proteomes" id="UP001372338"/>
    </source>
</evidence>
<dbReference type="AlphaFoldDB" id="A0AAN9DZK0"/>
<reference evidence="1 2" key="1">
    <citation type="submission" date="2024-01" db="EMBL/GenBank/DDBJ databases">
        <title>The genomes of 5 underutilized Papilionoideae crops provide insights into root nodulation and disease resistanc.</title>
        <authorList>
            <person name="Yuan L."/>
        </authorList>
    </citation>
    <scope>NUCLEOTIDE SEQUENCE [LARGE SCALE GENOMIC DNA]</scope>
    <source>
        <strain evidence="1">ZHUSHIDOU_FW_LH</strain>
        <tissue evidence="1">Leaf</tissue>
    </source>
</reference>
<organism evidence="1 2">
    <name type="scientific">Crotalaria pallida</name>
    <name type="common">Smooth rattlebox</name>
    <name type="synonym">Crotalaria striata</name>
    <dbReference type="NCBI Taxonomy" id="3830"/>
    <lineage>
        <taxon>Eukaryota</taxon>
        <taxon>Viridiplantae</taxon>
        <taxon>Streptophyta</taxon>
        <taxon>Embryophyta</taxon>
        <taxon>Tracheophyta</taxon>
        <taxon>Spermatophyta</taxon>
        <taxon>Magnoliopsida</taxon>
        <taxon>eudicotyledons</taxon>
        <taxon>Gunneridae</taxon>
        <taxon>Pentapetalae</taxon>
        <taxon>rosids</taxon>
        <taxon>fabids</taxon>
        <taxon>Fabales</taxon>
        <taxon>Fabaceae</taxon>
        <taxon>Papilionoideae</taxon>
        <taxon>50 kb inversion clade</taxon>
        <taxon>genistoids sensu lato</taxon>
        <taxon>core genistoids</taxon>
        <taxon>Crotalarieae</taxon>
        <taxon>Crotalaria</taxon>
    </lineage>
</organism>
<comment type="caution">
    <text evidence="1">The sequence shown here is derived from an EMBL/GenBank/DDBJ whole genome shotgun (WGS) entry which is preliminary data.</text>
</comment>
<protein>
    <submittedName>
        <fullName evidence="1">Uncharacterized protein</fullName>
    </submittedName>
</protein>
<name>A0AAN9DZK0_CROPI</name>
<keyword evidence="2" id="KW-1185">Reference proteome</keyword>
<dbReference type="EMBL" id="JAYWIO010000008">
    <property type="protein sequence ID" value="KAK7243799.1"/>
    <property type="molecule type" value="Genomic_DNA"/>
</dbReference>
<evidence type="ECO:0000313" key="1">
    <source>
        <dbReference type="EMBL" id="KAK7243799.1"/>
    </source>
</evidence>
<proteinExistence type="predicted"/>
<sequence>MHGVKGWCPAAVAGESSQVEAPLIEDYRQRPGSVLGGAAGLVHRRYFTVLGACRCRRAFFRCLLRSFSLQAFKCCSSLQTSSALQGWY</sequence>
<gene>
    <name evidence="1" type="ORF">RIF29_38611</name>
</gene>